<dbReference type="EMBL" id="CAKLCM010000003">
    <property type="protein sequence ID" value="CAH0529046.1"/>
    <property type="molecule type" value="Genomic_DNA"/>
</dbReference>
<evidence type="ECO:0000313" key="2">
    <source>
        <dbReference type="EMBL" id="CAH0529046.1"/>
    </source>
</evidence>
<protein>
    <submittedName>
        <fullName evidence="2">Glycerophosphodiester phosphodiesterase, cytoplasmic</fullName>
        <ecNumber evidence="2">3.1.4.46</ecNumber>
    </submittedName>
</protein>
<dbReference type="Proteomes" id="UP000838160">
    <property type="component" value="Unassembled WGS sequence"/>
</dbReference>
<evidence type="ECO:0000259" key="1">
    <source>
        <dbReference type="PROSITE" id="PS51704"/>
    </source>
</evidence>
<evidence type="ECO:0000313" key="3">
    <source>
        <dbReference type="Proteomes" id="UP000838160"/>
    </source>
</evidence>
<keyword evidence="2" id="KW-0378">Hydrolase</keyword>
<dbReference type="PANTHER" id="PTHR46211">
    <property type="entry name" value="GLYCEROPHOSPHORYL DIESTER PHOSPHODIESTERASE"/>
    <property type="match status" value="1"/>
</dbReference>
<dbReference type="SUPFAM" id="SSF51695">
    <property type="entry name" value="PLC-like phosphodiesterases"/>
    <property type="match status" value="1"/>
</dbReference>
<name>A0ABM8ZLL5_9VIBR</name>
<feature type="domain" description="GP-PDE" evidence="1">
    <location>
        <begin position="3"/>
        <end position="238"/>
    </location>
</feature>
<comment type="caution">
    <text evidence="2">The sequence shown here is derived from an EMBL/GenBank/DDBJ whole genome shotgun (WGS) entry which is preliminary data.</text>
</comment>
<reference evidence="2" key="1">
    <citation type="submission" date="2021-12" db="EMBL/GenBank/DDBJ databases">
        <authorList>
            <person name="Rodrigo-Torres L."/>
            <person name="Arahal R. D."/>
            <person name="Lucena T."/>
        </authorList>
    </citation>
    <scope>NUCLEOTIDE SEQUENCE</scope>
    <source>
        <strain evidence="2">CECT 8226</strain>
    </source>
</reference>
<proteinExistence type="predicted"/>
<dbReference type="PROSITE" id="PS51704">
    <property type="entry name" value="GP_PDE"/>
    <property type="match status" value="1"/>
</dbReference>
<dbReference type="InterPro" id="IPR030395">
    <property type="entry name" value="GP_PDE_dom"/>
</dbReference>
<organism evidence="2 3">
    <name type="scientific">Vibrio hippocampi</name>
    <dbReference type="NCBI Taxonomy" id="654686"/>
    <lineage>
        <taxon>Bacteria</taxon>
        <taxon>Pseudomonadati</taxon>
        <taxon>Pseudomonadota</taxon>
        <taxon>Gammaproteobacteria</taxon>
        <taxon>Vibrionales</taxon>
        <taxon>Vibrionaceae</taxon>
        <taxon>Vibrio</taxon>
    </lineage>
</organism>
<dbReference type="Pfam" id="PF03009">
    <property type="entry name" value="GDPD"/>
    <property type="match status" value="1"/>
</dbReference>
<keyword evidence="3" id="KW-1185">Reference proteome</keyword>
<sequence>MPPIVVGHRGVSGHFPENTKVSIVAAIELGLKWIEVDIQPSKDDVLVVCHDHTVNRCSNGIGRIDDLTFDQLRKLDFGAWYGSRFSGEVIMSLSELLALADTHKIGINIEIKIDRHNAAHVVALLKAQLESSRHDKERLIFSSFDHNVMRQLYQQLNGYKLGVLSRRLRKADQQLLNEIDAFSCHLNFRWTTKRHVEMLHKSGYQVWCYTVNSPKRLAHLSTLDAIFSDYPERFIHSALGRIG</sequence>
<dbReference type="Gene3D" id="3.20.20.190">
    <property type="entry name" value="Phosphatidylinositol (PI) phosphodiesterase"/>
    <property type="match status" value="1"/>
</dbReference>
<accession>A0ABM8ZLL5</accession>
<dbReference type="RefSeq" id="WP_237485877.1">
    <property type="nucleotide sequence ID" value="NZ_CAKLCM010000003.1"/>
</dbReference>
<dbReference type="PANTHER" id="PTHR46211:SF1">
    <property type="entry name" value="GLYCEROPHOSPHODIESTER PHOSPHODIESTERASE, CYTOPLASMIC"/>
    <property type="match status" value="1"/>
</dbReference>
<dbReference type="EC" id="3.1.4.46" evidence="2"/>
<gene>
    <name evidence="2" type="primary">ugpQ_2</name>
    <name evidence="2" type="ORF">VHP8226_03023</name>
</gene>
<dbReference type="InterPro" id="IPR017946">
    <property type="entry name" value="PLC-like_Pdiesterase_TIM-brl"/>
</dbReference>
<dbReference type="GO" id="GO:0008889">
    <property type="term" value="F:glycerophosphodiester phosphodiesterase activity"/>
    <property type="evidence" value="ECO:0007669"/>
    <property type="project" value="UniProtKB-EC"/>
</dbReference>